<evidence type="ECO:0000256" key="6">
    <source>
        <dbReference type="RuleBase" id="RU000304"/>
    </source>
</evidence>
<dbReference type="InterPro" id="IPR011009">
    <property type="entry name" value="Kinase-like_dom_sf"/>
</dbReference>
<dbReference type="InterPro" id="IPR045269">
    <property type="entry name" value="Atg1-like"/>
</dbReference>
<dbReference type="PANTHER" id="PTHR24348:SF22">
    <property type="entry name" value="NON-SPECIFIC SERINE_THREONINE PROTEIN KINASE"/>
    <property type="match status" value="1"/>
</dbReference>
<dbReference type="PROSITE" id="PS00107">
    <property type="entry name" value="PROTEIN_KINASE_ATP"/>
    <property type="match status" value="1"/>
</dbReference>
<dbReference type="SUPFAM" id="SSF56112">
    <property type="entry name" value="Protein kinase-like (PK-like)"/>
    <property type="match status" value="1"/>
</dbReference>
<dbReference type="GO" id="GO:0004674">
    <property type="term" value="F:protein serine/threonine kinase activity"/>
    <property type="evidence" value="ECO:0007669"/>
    <property type="project" value="UniProtKB-KW"/>
</dbReference>
<organism evidence="9 10">
    <name type="scientific">Blattamonas nauphoetae</name>
    <dbReference type="NCBI Taxonomy" id="2049346"/>
    <lineage>
        <taxon>Eukaryota</taxon>
        <taxon>Metamonada</taxon>
        <taxon>Preaxostyla</taxon>
        <taxon>Oxymonadida</taxon>
        <taxon>Blattamonas</taxon>
    </lineage>
</organism>
<evidence type="ECO:0000313" key="9">
    <source>
        <dbReference type="EMBL" id="KAK2957229.1"/>
    </source>
</evidence>
<dbReference type="Pfam" id="PF00069">
    <property type="entry name" value="Pkinase"/>
    <property type="match status" value="1"/>
</dbReference>
<comment type="similarity">
    <text evidence="6">Belongs to the protein kinase superfamily.</text>
</comment>
<keyword evidence="2 5" id="KW-0547">Nucleotide-binding</keyword>
<proteinExistence type="inferred from homology"/>
<sequence>MSQPRPKARVKRLPTFEGYECLKELGEGNSGTVYLAKSTGSSKEKVAIKVLQRSSRLDAKNDEEINKLKTNQHQHIVKFVNSFDDNTSTLLIMEYCPMSLQEKIDEARKSGGCLSLDDVYKMMNGILQAIVHLHDKRLVYGDLKPANILLSESGIAKLGDFGGVREMSGTKTFVPAEMGTIKYWSPEMFETNAVPSFKSDMWAFGIILLELLTNTVWINGNEMHRIRDNILSLNLKVATTDLSADQSTLLGLLLDRDPSQRISAKDLADSGRLTCLLGLSSSMGHHLVKENAQLQSKLQTREKEISSLKKEVTRLKRELSQKSTEANDSHLEEVKMLMEQCKINDVTIAKQDEKIAVLESQNSKLHDQLRQERSTKEDASKDTIAMLMEQGRMNDAKIEKLEKELSQSRKQLMTHRDQHTETERTLNDTQRALGIQREKNTELSTQLARSQRETNELRQKVNQLAGQLEEAKSDTRRSYEQRSQRTQHPILVNLLDFLSD</sequence>
<evidence type="ECO:0000256" key="5">
    <source>
        <dbReference type="PROSITE-ProRule" id="PRU10141"/>
    </source>
</evidence>
<protein>
    <submittedName>
        <fullName evidence="9">Serine/threonine protein kinase</fullName>
        <ecNumber evidence="9">2.7.11.1</ecNumber>
    </submittedName>
</protein>
<comment type="caution">
    <text evidence="9">The sequence shown here is derived from an EMBL/GenBank/DDBJ whole genome shotgun (WGS) entry which is preliminary data.</text>
</comment>
<evidence type="ECO:0000256" key="4">
    <source>
        <dbReference type="ARBA" id="ARBA00022840"/>
    </source>
</evidence>
<dbReference type="InterPro" id="IPR017441">
    <property type="entry name" value="Protein_kinase_ATP_BS"/>
</dbReference>
<evidence type="ECO:0000256" key="3">
    <source>
        <dbReference type="ARBA" id="ARBA00022777"/>
    </source>
</evidence>
<keyword evidence="4 5" id="KW-0067">ATP-binding</keyword>
<dbReference type="PROSITE" id="PS00108">
    <property type="entry name" value="PROTEIN_KINASE_ST"/>
    <property type="match status" value="1"/>
</dbReference>
<evidence type="ECO:0000256" key="1">
    <source>
        <dbReference type="ARBA" id="ARBA00022679"/>
    </source>
</evidence>
<dbReference type="Proteomes" id="UP001281761">
    <property type="component" value="Unassembled WGS sequence"/>
</dbReference>
<gene>
    <name evidence="9" type="ORF">BLNAU_7823</name>
</gene>
<dbReference type="InterPro" id="IPR000719">
    <property type="entry name" value="Prot_kinase_dom"/>
</dbReference>
<evidence type="ECO:0000256" key="7">
    <source>
        <dbReference type="SAM" id="MobiDB-lite"/>
    </source>
</evidence>
<accession>A0ABQ9Y0K1</accession>
<name>A0ABQ9Y0K1_9EUKA</name>
<evidence type="ECO:0000256" key="2">
    <source>
        <dbReference type="ARBA" id="ARBA00022741"/>
    </source>
</evidence>
<feature type="region of interest" description="Disordered" evidence="7">
    <location>
        <begin position="463"/>
        <end position="486"/>
    </location>
</feature>
<feature type="compositionally biased region" description="Basic and acidic residues" evidence="7">
    <location>
        <begin position="469"/>
        <end position="483"/>
    </location>
</feature>
<reference evidence="9 10" key="1">
    <citation type="journal article" date="2022" name="bioRxiv">
        <title>Genomics of Preaxostyla Flagellates Illuminates Evolutionary Transitions and the Path Towards Mitochondrial Loss.</title>
        <authorList>
            <person name="Novak L.V.F."/>
            <person name="Treitli S.C."/>
            <person name="Pyrih J."/>
            <person name="Halakuc P."/>
            <person name="Pipaliya S.V."/>
            <person name="Vacek V."/>
            <person name="Brzon O."/>
            <person name="Soukal P."/>
            <person name="Eme L."/>
            <person name="Dacks J.B."/>
            <person name="Karnkowska A."/>
            <person name="Elias M."/>
            <person name="Hampl V."/>
        </authorList>
    </citation>
    <scope>NUCLEOTIDE SEQUENCE [LARGE SCALE GENOMIC DNA]</scope>
    <source>
        <strain evidence="9">NAU3</strain>
        <tissue evidence="9">Gut</tissue>
    </source>
</reference>
<dbReference type="SMART" id="SM00220">
    <property type="entry name" value="S_TKc"/>
    <property type="match status" value="1"/>
</dbReference>
<evidence type="ECO:0000313" key="10">
    <source>
        <dbReference type="Proteomes" id="UP001281761"/>
    </source>
</evidence>
<keyword evidence="3 9" id="KW-0418">Kinase</keyword>
<keyword evidence="10" id="KW-1185">Reference proteome</keyword>
<feature type="binding site" evidence="5">
    <location>
        <position position="49"/>
    </location>
    <ligand>
        <name>ATP</name>
        <dbReference type="ChEBI" id="CHEBI:30616"/>
    </ligand>
</feature>
<keyword evidence="6 9" id="KW-0723">Serine/threonine-protein kinase</keyword>
<dbReference type="EC" id="2.7.11.1" evidence="9"/>
<evidence type="ECO:0000259" key="8">
    <source>
        <dbReference type="PROSITE" id="PS50011"/>
    </source>
</evidence>
<feature type="domain" description="Protein kinase" evidence="8">
    <location>
        <begin position="19"/>
        <end position="273"/>
    </location>
</feature>
<dbReference type="PANTHER" id="PTHR24348">
    <property type="entry name" value="SERINE/THREONINE-PROTEIN KINASE UNC-51-RELATED"/>
    <property type="match status" value="1"/>
</dbReference>
<keyword evidence="1 9" id="KW-0808">Transferase</keyword>
<dbReference type="EMBL" id="JARBJD010000048">
    <property type="protein sequence ID" value="KAK2957229.1"/>
    <property type="molecule type" value="Genomic_DNA"/>
</dbReference>
<dbReference type="InterPro" id="IPR008271">
    <property type="entry name" value="Ser/Thr_kinase_AS"/>
</dbReference>
<dbReference type="PROSITE" id="PS50011">
    <property type="entry name" value="PROTEIN_KINASE_DOM"/>
    <property type="match status" value="1"/>
</dbReference>
<dbReference type="Gene3D" id="1.10.510.10">
    <property type="entry name" value="Transferase(Phosphotransferase) domain 1"/>
    <property type="match status" value="1"/>
</dbReference>